<dbReference type="Pfam" id="PF00989">
    <property type="entry name" value="PAS"/>
    <property type="match status" value="1"/>
</dbReference>
<protein>
    <submittedName>
        <fullName evidence="2">PAS domain protein</fullName>
    </submittedName>
</protein>
<dbReference type="InterPro" id="IPR013767">
    <property type="entry name" value="PAS_fold"/>
</dbReference>
<dbReference type="AlphaFoldDB" id="A0A0F3GMK4"/>
<gene>
    <name evidence="2" type="ORF">MBAV_004595</name>
</gene>
<dbReference type="InterPro" id="IPR000014">
    <property type="entry name" value="PAS"/>
</dbReference>
<dbReference type="PANTHER" id="PTHR44757">
    <property type="entry name" value="DIGUANYLATE CYCLASE DGCP"/>
    <property type="match status" value="1"/>
</dbReference>
<dbReference type="NCBIfam" id="TIGR00229">
    <property type="entry name" value="sensory_box"/>
    <property type="match status" value="2"/>
</dbReference>
<dbReference type="Proteomes" id="UP000033423">
    <property type="component" value="Unassembled WGS sequence"/>
</dbReference>
<feature type="domain" description="PAS" evidence="1">
    <location>
        <begin position="127"/>
        <end position="169"/>
    </location>
</feature>
<dbReference type="PROSITE" id="PS50112">
    <property type="entry name" value="PAS"/>
    <property type="match status" value="2"/>
</dbReference>
<organism evidence="2 3">
    <name type="scientific">Candidatus Magnetobacterium bavaricum</name>
    <dbReference type="NCBI Taxonomy" id="29290"/>
    <lineage>
        <taxon>Bacteria</taxon>
        <taxon>Pseudomonadati</taxon>
        <taxon>Nitrospirota</taxon>
        <taxon>Thermodesulfovibrionia</taxon>
        <taxon>Thermodesulfovibrionales</taxon>
        <taxon>Candidatus Magnetobacteriaceae</taxon>
        <taxon>Candidatus Magnetobacterium</taxon>
    </lineage>
</organism>
<dbReference type="GO" id="GO:0006355">
    <property type="term" value="P:regulation of DNA-templated transcription"/>
    <property type="evidence" value="ECO:0007669"/>
    <property type="project" value="InterPro"/>
</dbReference>
<dbReference type="InterPro" id="IPR052155">
    <property type="entry name" value="Biofilm_reg_signaling"/>
</dbReference>
<dbReference type="SUPFAM" id="SSF55785">
    <property type="entry name" value="PYP-like sensor domain (PAS domain)"/>
    <property type="match status" value="2"/>
</dbReference>
<keyword evidence="3" id="KW-1185">Reference proteome</keyword>
<evidence type="ECO:0000313" key="3">
    <source>
        <dbReference type="Proteomes" id="UP000033423"/>
    </source>
</evidence>
<dbReference type="EMBL" id="LACI01001987">
    <property type="protein sequence ID" value="KJU83209.1"/>
    <property type="molecule type" value="Genomic_DNA"/>
</dbReference>
<name>A0A0F3GMK4_9BACT</name>
<dbReference type="CDD" id="cd00130">
    <property type="entry name" value="PAS"/>
    <property type="match status" value="2"/>
</dbReference>
<dbReference type="PANTHER" id="PTHR44757:SF2">
    <property type="entry name" value="BIOFILM ARCHITECTURE MAINTENANCE PROTEIN MBAA"/>
    <property type="match status" value="1"/>
</dbReference>
<comment type="caution">
    <text evidence="2">The sequence shown here is derived from an EMBL/GenBank/DDBJ whole genome shotgun (WGS) entry which is preliminary data.</text>
</comment>
<proteinExistence type="predicted"/>
<dbReference type="Gene3D" id="3.30.450.20">
    <property type="entry name" value="PAS domain"/>
    <property type="match status" value="2"/>
</dbReference>
<evidence type="ECO:0000313" key="2">
    <source>
        <dbReference type="EMBL" id="KJU83209.1"/>
    </source>
</evidence>
<sequence length="196" mass="22859">MTKAEAMYKEIFTSCQAIMWLYDPETLDIVEVNDSACAFYGYSREEFCRKKLTDILVMPQEEFNDIFREVQEGRLKYLTNRHRISTGEIRYVEIYPWVIKVDDKDYVCSTIHDITQRKSLEDEVKLSQEILNNVAEGVSLVRASDGVIVYTNPKFDRMFGYGQDELVGRYRAYGMPCRRLNTSTRQVLVAAKRLSS</sequence>
<reference evidence="2 3" key="1">
    <citation type="submission" date="2015-02" db="EMBL/GenBank/DDBJ databases">
        <title>Single-cell genomics of uncultivated deep-branching MTB reveals a conserved set of magnetosome genes.</title>
        <authorList>
            <person name="Kolinko S."/>
            <person name="Richter M."/>
            <person name="Glockner F.O."/>
            <person name="Brachmann A."/>
            <person name="Schuler D."/>
        </authorList>
    </citation>
    <scope>NUCLEOTIDE SEQUENCE [LARGE SCALE GENOMIC DNA]</scope>
    <source>
        <strain evidence="2">TM-1</strain>
    </source>
</reference>
<dbReference type="InterPro" id="IPR035965">
    <property type="entry name" value="PAS-like_dom_sf"/>
</dbReference>
<dbReference type="SMART" id="SM00091">
    <property type="entry name" value="PAS"/>
    <property type="match status" value="2"/>
</dbReference>
<evidence type="ECO:0000259" key="1">
    <source>
        <dbReference type="PROSITE" id="PS50112"/>
    </source>
</evidence>
<dbReference type="Pfam" id="PF13426">
    <property type="entry name" value="PAS_9"/>
    <property type="match status" value="1"/>
</dbReference>
<feature type="domain" description="PAS" evidence="1">
    <location>
        <begin position="4"/>
        <end position="61"/>
    </location>
</feature>
<accession>A0A0F3GMK4</accession>